<evidence type="ECO:0000313" key="2">
    <source>
        <dbReference type="EMBL" id="CAH1440558.1"/>
    </source>
</evidence>
<gene>
    <name evidence="2" type="ORF">LVIROSA_LOCUS26686</name>
</gene>
<keyword evidence="3" id="KW-1185">Reference proteome</keyword>
<proteinExistence type="predicted"/>
<sequence length="124" mass="14783">MYSQLSLQIYQSLGEVETNVSQRKGERKGTHRKTLHFIIFDNEKRNAKVEKKRRALIVYRNIWRANTTSNREFVHQVKFVFLRIVLCYAMNREINRWKIENGVRNDEDDDGGGLSSLSRRHDEQ</sequence>
<dbReference type="Proteomes" id="UP001157418">
    <property type="component" value="Unassembled WGS sequence"/>
</dbReference>
<reference evidence="2 3" key="1">
    <citation type="submission" date="2022-01" db="EMBL/GenBank/DDBJ databases">
        <authorList>
            <person name="Xiong W."/>
            <person name="Schranz E."/>
        </authorList>
    </citation>
    <scope>NUCLEOTIDE SEQUENCE [LARGE SCALE GENOMIC DNA]</scope>
</reference>
<dbReference type="AlphaFoldDB" id="A0AAU9NRS3"/>
<evidence type="ECO:0000256" key="1">
    <source>
        <dbReference type="SAM" id="MobiDB-lite"/>
    </source>
</evidence>
<comment type="caution">
    <text evidence="2">The sequence shown here is derived from an EMBL/GenBank/DDBJ whole genome shotgun (WGS) entry which is preliminary data.</text>
</comment>
<feature type="region of interest" description="Disordered" evidence="1">
    <location>
        <begin position="101"/>
        <end position="124"/>
    </location>
</feature>
<evidence type="ECO:0000313" key="3">
    <source>
        <dbReference type="Proteomes" id="UP001157418"/>
    </source>
</evidence>
<accession>A0AAU9NRS3</accession>
<dbReference type="EMBL" id="CAKMRJ010005412">
    <property type="protein sequence ID" value="CAH1440558.1"/>
    <property type="molecule type" value="Genomic_DNA"/>
</dbReference>
<organism evidence="2 3">
    <name type="scientific">Lactuca virosa</name>
    <dbReference type="NCBI Taxonomy" id="75947"/>
    <lineage>
        <taxon>Eukaryota</taxon>
        <taxon>Viridiplantae</taxon>
        <taxon>Streptophyta</taxon>
        <taxon>Embryophyta</taxon>
        <taxon>Tracheophyta</taxon>
        <taxon>Spermatophyta</taxon>
        <taxon>Magnoliopsida</taxon>
        <taxon>eudicotyledons</taxon>
        <taxon>Gunneridae</taxon>
        <taxon>Pentapetalae</taxon>
        <taxon>asterids</taxon>
        <taxon>campanulids</taxon>
        <taxon>Asterales</taxon>
        <taxon>Asteraceae</taxon>
        <taxon>Cichorioideae</taxon>
        <taxon>Cichorieae</taxon>
        <taxon>Lactucinae</taxon>
        <taxon>Lactuca</taxon>
    </lineage>
</organism>
<name>A0AAU9NRS3_9ASTR</name>
<protein>
    <submittedName>
        <fullName evidence="2">Uncharacterized protein</fullName>
    </submittedName>
</protein>